<sequence length="94" mass="10699">MARRFSYAGLAAETVARTFTERWIATFGVPSTITTDRGKQFESQLFSELNTPRNQPDPLNCLSPTGQRPSRTFPPPIESSPRCPHVRLPDRYKF</sequence>
<dbReference type="Proteomes" id="UP000274504">
    <property type="component" value="Unassembled WGS sequence"/>
</dbReference>
<dbReference type="WBParaSite" id="HDID_0001071501-mRNA-1">
    <property type="protein sequence ID" value="HDID_0001071501-mRNA-1"/>
    <property type="gene ID" value="HDID_0001071501"/>
</dbReference>
<reference evidence="4" key="1">
    <citation type="submission" date="2017-02" db="UniProtKB">
        <authorList>
            <consortium name="WormBaseParasite"/>
        </authorList>
    </citation>
    <scope>IDENTIFICATION</scope>
</reference>
<dbReference type="EMBL" id="UYSG01011867">
    <property type="protein sequence ID" value="VDL63849.1"/>
    <property type="molecule type" value="Genomic_DNA"/>
</dbReference>
<gene>
    <name evidence="2" type="ORF">HDID_LOCUS10713</name>
</gene>
<dbReference type="OrthoDB" id="10053156at2759"/>
<reference evidence="2 3" key="2">
    <citation type="submission" date="2018-11" db="EMBL/GenBank/DDBJ databases">
        <authorList>
            <consortium name="Pathogen Informatics"/>
        </authorList>
    </citation>
    <scope>NUCLEOTIDE SEQUENCE [LARGE SCALE GENOMIC DNA]</scope>
</reference>
<accession>A0A0R3SY70</accession>
<protein>
    <submittedName>
        <fullName evidence="4">Integrase catalytic domain-containing protein</fullName>
    </submittedName>
</protein>
<evidence type="ECO:0000313" key="2">
    <source>
        <dbReference type="EMBL" id="VDL63849.1"/>
    </source>
</evidence>
<dbReference type="InterPro" id="IPR012337">
    <property type="entry name" value="RNaseH-like_sf"/>
</dbReference>
<dbReference type="Gene3D" id="3.30.420.10">
    <property type="entry name" value="Ribonuclease H-like superfamily/Ribonuclease H"/>
    <property type="match status" value="1"/>
</dbReference>
<dbReference type="InterPro" id="IPR036397">
    <property type="entry name" value="RNaseH_sf"/>
</dbReference>
<proteinExistence type="predicted"/>
<dbReference type="AlphaFoldDB" id="A0A0R3SY70"/>
<name>A0A0R3SY70_HYMDI</name>
<feature type="region of interest" description="Disordered" evidence="1">
    <location>
        <begin position="49"/>
        <end position="94"/>
    </location>
</feature>
<evidence type="ECO:0000256" key="1">
    <source>
        <dbReference type="SAM" id="MobiDB-lite"/>
    </source>
</evidence>
<dbReference type="GO" id="GO:0003676">
    <property type="term" value="F:nucleic acid binding"/>
    <property type="evidence" value="ECO:0007669"/>
    <property type="project" value="InterPro"/>
</dbReference>
<dbReference type="SUPFAM" id="SSF53098">
    <property type="entry name" value="Ribonuclease H-like"/>
    <property type="match status" value="1"/>
</dbReference>
<evidence type="ECO:0000313" key="4">
    <source>
        <dbReference type="WBParaSite" id="HDID_0001071501-mRNA-1"/>
    </source>
</evidence>
<organism evidence="4">
    <name type="scientific">Hymenolepis diminuta</name>
    <name type="common">Rat tapeworm</name>
    <dbReference type="NCBI Taxonomy" id="6216"/>
    <lineage>
        <taxon>Eukaryota</taxon>
        <taxon>Metazoa</taxon>
        <taxon>Spiralia</taxon>
        <taxon>Lophotrochozoa</taxon>
        <taxon>Platyhelminthes</taxon>
        <taxon>Cestoda</taxon>
        <taxon>Eucestoda</taxon>
        <taxon>Cyclophyllidea</taxon>
        <taxon>Hymenolepididae</taxon>
        <taxon>Hymenolepis</taxon>
    </lineage>
</organism>
<evidence type="ECO:0000313" key="3">
    <source>
        <dbReference type="Proteomes" id="UP000274504"/>
    </source>
</evidence>
<dbReference type="STRING" id="6216.A0A0R3SY70"/>